<comment type="caution">
    <text evidence="2">The sequence shown here is derived from an EMBL/GenBank/DDBJ whole genome shotgun (WGS) entry which is preliminary data.</text>
</comment>
<organism evidence="2 3">
    <name type="scientific">Parachlamydia acanthamoebae</name>
    <dbReference type="NCBI Taxonomy" id="83552"/>
    <lineage>
        <taxon>Bacteria</taxon>
        <taxon>Pseudomonadati</taxon>
        <taxon>Chlamydiota</taxon>
        <taxon>Chlamydiia</taxon>
        <taxon>Parachlamydiales</taxon>
        <taxon>Parachlamydiaceae</taxon>
        <taxon>Parachlamydia</taxon>
    </lineage>
</organism>
<evidence type="ECO:0000313" key="3">
    <source>
        <dbReference type="Proteomes" id="UP000031307"/>
    </source>
</evidence>
<protein>
    <submittedName>
        <fullName evidence="2">Uncharacterized protein</fullName>
    </submittedName>
</protein>
<dbReference type="InterPro" id="IPR016024">
    <property type="entry name" value="ARM-type_fold"/>
</dbReference>
<name>A0A0C1C4N8_9BACT</name>
<dbReference type="PATRIC" id="fig|83552.4.peg.2802"/>
<gene>
    <name evidence="2" type="ORF">DB43_AV00040</name>
</gene>
<evidence type="ECO:0000256" key="1">
    <source>
        <dbReference type="SAM" id="Coils"/>
    </source>
</evidence>
<keyword evidence="1" id="KW-0175">Coiled coil</keyword>
<sequence>MSFEPIDHATKDILNTVNEIRQKGAVKSAKEIAVCFVAQEAFSRVQDGISITKTAGRGTGKSAISDTSIARQNNKNRTINAAVTGTKCISSAIEYFPFFGKLLKAPLNFGIDKFGDYLTSNLDHITPATRLEAQTLRNNALEAMKTGNLPQLNHALIDFYGCLRDHSKNFSTEQKINYLQEVYPILTCYIPYVEEGLNALSYALQNSQAQHEALKQQTKTNNTSINEIISTLNSCKANMNVLTDNMQIMQNSLVGVEDNIEKLGSTVNQLIHSSCQTLKEVNSNLVNLSDATTVNSKICHILFNQYLQVDISSFQGNKEISELYKAFQQASTYGDLDKIKATKNQLDQVIKKERERREQFDHSLAIFNEAHNVLILAANLAGKSELASNFQVSCSALSKIAIGIAWHFGLGTLAATTGPLGAFASMKYILNGMQEIKSHMQGDVALNPLSILQENMLHFQKSVQSSFKRVDEIFSAVFHKIEFLEREQAELHKELQRLEQKCDETVSRFQQQLNHQTFTLKEVMAEQSARDSNRYESFEKAMHKLIAKLAETSPENYAKKIFIALSHYISFNPDSILIPILNENSFYHSDFEKHPYSCAVNHINLFRLEFEKRFQISLSPLPNLKIWHPASRLLATAYLHDTNPRLDSAKSQRVEVIKKALLDGYNLIHFISILQQSDVIPTLLQSYKNSILQLIYTTHREVEKIEQEYVDQHLSQSKQLRRQNIQQLRTHAEQSHSISEEQFLTFVKADICRGAISQAFYGLTFPFGAAKDVATLNIGHIGTRFIEGIFKNKEELLAENIYFVSDTLHKVMQGKCRFESNYMQRKSESNPRLEQLKEEYLTEQKDQDERLWQKAINSLETTDLGRPSMKFFGKISFLPYTLSPSVKMFPYPDSQHKELTESPLFLPLFPHFPHLHNNGEAKFLELTGEKKTVFYYDHDAKNFIIYVFSGPVNADELTHFNQFKKLASYFFENPVQSSNLKEKIWRLWMGGVYPAPSFRKDSQLFIPQDYEVTDLNKNIIALKASNERHLGLIHYLAVEDTFMDWKNWMSFKLKSAECNRFTSFIKQEPNLQRLKNRLKKFISHKSKEVSPIVQEKLQEMRRTELKKKIQLSARDTSSSLSKAIQRVDNEFKFLIGLLSLIFPQIEAGQIGFCNGRSDIEQYLSCYNGEEHFLTHLLENQIMLVDVFSKDIQKKLRSKESSPLVKELQKTCDLLKLALETSASKETLPTPIDSKPKIIDYDKTMRSLNVNEHIRALSDLSRDNRHMHVQHLALFITEDNRESILDILLQFKKDWSPLVRENIYYQLGMHGYKEKPSLIKTLLNGLKDFYPPAQLSAAKALIRLHGLTPEVIETLLSLTQSSVKKISNKAMKLLNLNT</sequence>
<accession>A0A0C1C4N8</accession>
<evidence type="ECO:0000313" key="2">
    <source>
        <dbReference type="EMBL" id="KIA76090.1"/>
    </source>
</evidence>
<dbReference type="InterPro" id="IPR011989">
    <property type="entry name" value="ARM-like"/>
</dbReference>
<dbReference type="EMBL" id="JSAM01000132">
    <property type="protein sequence ID" value="KIA76090.1"/>
    <property type="molecule type" value="Genomic_DNA"/>
</dbReference>
<dbReference type="Gene3D" id="1.25.10.10">
    <property type="entry name" value="Leucine-rich Repeat Variant"/>
    <property type="match status" value="1"/>
</dbReference>
<dbReference type="RefSeq" id="WP_006341003.1">
    <property type="nucleotide sequence ID" value="NZ_JASBUT010000013.1"/>
</dbReference>
<reference evidence="2 3" key="1">
    <citation type="journal article" date="2014" name="Mol. Biol. Evol.">
        <title>Massive expansion of Ubiquitination-related gene families within the Chlamydiae.</title>
        <authorList>
            <person name="Domman D."/>
            <person name="Collingro A."/>
            <person name="Lagkouvardos I."/>
            <person name="Gehre L."/>
            <person name="Weinmaier T."/>
            <person name="Rattei T."/>
            <person name="Subtil A."/>
            <person name="Horn M."/>
        </authorList>
    </citation>
    <scope>NUCLEOTIDE SEQUENCE [LARGE SCALE GENOMIC DNA]</scope>
    <source>
        <strain evidence="2 3">OEW1</strain>
    </source>
</reference>
<dbReference type="Proteomes" id="UP000031307">
    <property type="component" value="Unassembled WGS sequence"/>
</dbReference>
<dbReference type="SUPFAM" id="SSF48371">
    <property type="entry name" value="ARM repeat"/>
    <property type="match status" value="1"/>
</dbReference>
<proteinExistence type="predicted"/>
<feature type="coiled-coil region" evidence="1">
    <location>
        <begin position="481"/>
        <end position="508"/>
    </location>
</feature>